<dbReference type="Gene3D" id="2.60.120.620">
    <property type="entry name" value="q2cbj1_9rhob like domain"/>
    <property type="match status" value="1"/>
</dbReference>
<gene>
    <name evidence="1" type="ORF">EV199_5102</name>
</gene>
<dbReference type="Pfam" id="PF05721">
    <property type="entry name" value="PhyH"/>
    <property type="match status" value="1"/>
</dbReference>
<comment type="caution">
    <text evidence="1">The sequence shown here is derived from an EMBL/GenBank/DDBJ whole genome shotgun (WGS) entry which is preliminary data.</text>
</comment>
<name>A0A4Q7MLS0_9BACT</name>
<dbReference type="InterPro" id="IPR008775">
    <property type="entry name" value="Phytyl_CoA_dOase-like"/>
</dbReference>
<reference evidence="1 2" key="1">
    <citation type="submission" date="2019-02" db="EMBL/GenBank/DDBJ databases">
        <title>Genomic Encyclopedia of Type Strains, Phase IV (KMG-IV): sequencing the most valuable type-strain genomes for metagenomic binning, comparative biology and taxonomic classification.</title>
        <authorList>
            <person name="Goeker M."/>
        </authorList>
    </citation>
    <scope>NUCLEOTIDE SEQUENCE [LARGE SCALE GENOMIC DNA]</scope>
    <source>
        <strain evidence="1 2">DSM 18116</strain>
    </source>
</reference>
<dbReference type="EMBL" id="SGXA01000003">
    <property type="protein sequence ID" value="RZS69266.1"/>
    <property type="molecule type" value="Genomic_DNA"/>
</dbReference>
<dbReference type="RefSeq" id="WP_130543615.1">
    <property type="nucleotide sequence ID" value="NZ_CP042431.1"/>
</dbReference>
<sequence length="261" mass="29030">MEQQLSPEQINDFIKEGFICIDNAFPASLATDVRDILWKETGMDPDDPTSWKQPVVRLGYYTLEPFVEAANTPLLLKAFDQLLGAGNWIPCRNMGSMVLRFPSREMPNDTGWHVDASFAGEGDPNNILSWRINMFSKGRGLLMLFLFSDVGEQDAPTRIRVGSHKDVAGVLQPYGEAGLSFMELAAKIPQLPQRKEALATGMTGTVYLCHPFLVHAAQPHHGTVPRFMAQPPLLLRKGLVLEAEDNGYEYSPVEMAIREGL</sequence>
<keyword evidence="1" id="KW-0560">Oxidoreductase</keyword>
<evidence type="ECO:0000313" key="1">
    <source>
        <dbReference type="EMBL" id="RZS69266.1"/>
    </source>
</evidence>
<evidence type="ECO:0000313" key="2">
    <source>
        <dbReference type="Proteomes" id="UP000293874"/>
    </source>
</evidence>
<accession>A0A4Q7MLS0</accession>
<dbReference type="AlphaFoldDB" id="A0A4Q7MLS0"/>
<keyword evidence="1" id="KW-0223">Dioxygenase</keyword>
<dbReference type="GO" id="GO:0016706">
    <property type="term" value="F:2-oxoglutarate-dependent dioxygenase activity"/>
    <property type="evidence" value="ECO:0007669"/>
    <property type="project" value="UniProtKB-ARBA"/>
</dbReference>
<proteinExistence type="predicted"/>
<organism evidence="1 2">
    <name type="scientific">Pseudobacter ginsenosidimutans</name>
    <dbReference type="NCBI Taxonomy" id="661488"/>
    <lineage>
        <taxon>Bacteria</taxon>
        <taxon>Pseudomonadati</taxon>
        <taxon>Bacteroidota</taxon>
        <taxon>Chitinophagia</taxon>
        <taxon>Chitinophagales</taxon>
        <taxon>Chitinophagaceae</taxon>
        <taxon>Pseudobacter</taxon>
    </lineage>
</organism>
<dbReference type="Proteomes" id="UP000293874">
    <property type="component" value="Unassembled WGS sequence"/>
</dbReference>
<keyword evidence="2" id="KW-1185">Reference proteome</keyword>
<dbReference type="SUPFAM" id="SSF51197">
    <property type="entry name" value="Clavaminate synthase-like"/>
    <property type="match status" value="1"/>
</dbReference>
<dbReference type="OrthoDB" id="9798771at2"/>
<protein>
    <submittedName>
        <fullName evidence="1">Phytanoyl-CoA dioxygenase PhyH</fullName>
    </submittedName>
</protein>